<evidence type="ECO:0000313" key="1">
    <source>
        <dbReference type="EMBL" id="KAK8397640.1"/>
    </source>
</evidence>
<protein>
    <submittedName>
        <fullName evidence="1">Uncharacterized protein</fullName>
    </submittedName>
</protein>
<comment type="caution">
    <text evidence="1">The sequence shown here is derived from an EMBL/GenBank/DDBJ whole genome shotgun (WGS) entry which is preliminary data.</text>
</comment>
<sequence length="154" mass="17273">MFYWSARSPIRLYHTYDSEDPAPHTQAPPRTGLHAQALLKKLTPGHSSTKPPLNVDLILRKEEVLRQSSFPQPSLKKEEGLPLSNANNNRTSHTDLLTQCCKKPHPFSHSRLHHHHDRRENNPPLCLGAATLPGSHGWHHEGSTEVVLSDASLN</sequence>
<gene>
    <name evidence="1" type="ORF">O3P69_004434</name>
</gene>
<dbReference type="EMBL" id="JARAKH010000013">
    <property type="protein sequence ID" value="KAK8397640.1"/>
    <property type="molecule type" value="Genomic_DNA"/>
</dbReference>
<evidence type="ECO:0000313" key="2">
    <source>
        <dbReference type="Proteomes" id="UP001487740"/>
    </source>
</evidence>
<name>A0AAW0UD53_SCYPA</name>
<dbReference type="AlphaFoldDB" id="A0AAW0UD53"/>
<reference evidence="1 2" key="1">
    <citation type="submission" date="2023-03" db="EMBL/GenBank/DDBJ databases">
        <title>High-quality genome of Scylla paramamosain provides insights in environmental adaptation.</title>
        <authorList>
            <person name="Zhang L."/>
        </authorList>
    </citation>
    <scope>NUCLEOTIDE SEQUENCE [LARGE SCALE GENOMIC DNA]</scope>
    <source>
        <strain evidence="1">LZ_2023a</strain>
        <tissue evidence="1">Muscle</tissue>
    </source>
</reference>
<keyword evidence="2" id="KW-1185">Reference proteome</keyword>
<dbReference type="Proteomes" id="UP001487740">
    <property type="component" value="Unassembled WGS sequence"/>
</dbReference>
<accession>A0AAW0UD53</accession>
<proteinExistence type="predicted"/>
<organism evidence="1 2">
    <name type="scientific">Scylla paramamosain</name>
    <name type="common">Mud crab</name>
    <dbReference type="NCBI Taxonomy" id="85552"/>
    <lineage>
        <taxon>Eukaryota</taxon>
        <taxon>Metazoa</taxon>
        <taxon>Ecdysozoa</taxon>
        <taxon>Arthropoda</taxon>
        <taxon>Crustacea</taxon>
        <taxon>Multicrustacea</taxon>
        <taxon>Malacostraca</taxon>
        <taxon>Eumalacostraca</taxon>
        <taxon>Eucarida</taxon>
        <taxon>Decapoda</taxon>
        <taxon>Pleocyemata</taxon>
        <taxon>Brachyura</taxon>
        <taxon>Eubrachyura</taxon>
        <taxon>Portunoidea</taxon>
        <taxon>Portunidae</taxon>
        <taxon>Portuninae</taxon>
        <taxon>Scylla</taxon>
    </lineage>
</organism>